<gene>
    <name evidence="1" type="ORF">BDD30_2006</name>
</gene>
<name>A0ABX9SPD0_9GAMM</name>
<organism evidence="1 2">
    <name type="scientific">Photorhabdus asymbiotica</name>
    <dbReference type="NCBI Taxonomy" id="291112"/>
    <lineage>
        <taxon>Bacteria</taxon>
        <taxon>Pseudomonadati</taxon>
        <taxon>Pseudomonadota</taxon>
        <taxon>Gammaproteobacteria</taxon>
        <taxon>Enterobacterales</taxon>
        <taxon>Morganellaceae</taxon>
        <taxon>Photorhabdus</taxon>
    </lineage>
</organism>
<sequence>MPNAADQKTIAAATVNNQIFTMHTDTGNWHSLSASTKPLTGKGITGSDIGKVVENKLR</sequence>
<dbReference type="Proteomes" id="UP000280955">
    <property type="component" value="Unassembled WGS sequence"/>
</dbReference>
<protein>
    <submittedName>
        <fullName evidence="1">Uncharacterized protein</fullName>
    </submittedName>
</protein>
<proteinExistence type="predicted"/>
<dbReference type="EMBL" id="RBLJ01000002">
    <property type="protein sequence ID" value="RKS59906.1"/>
    <property type="molecule type" value="Genomic_DNA"/>
</dbReference>
<evidence type="ECO:0000313" key="1">
    <source>
        <dbReference type="EMBL" id="RKS59906.1"/>
    </source>
</evidence>
<reference evidence="1 2" key="1">
    <citation type="submission" date="2018-10" db="EMBL/GenBank/DDBJ databases">
        <title>Genomic Encyclopedia of Archaeal and Bacterial Type Strains, Phase II (KMG-II): from individual species to whole genera.</title>
        <authorList>
            <person name="Goeker M."/>
        </authorList>
    </citation>
    <scope>NUCLEOTIDE SEQUENCE [LARGE SCALE GENOMIC DNA]</scope>
    <source>
        <strain evidence="1 2">DSM 15149</strain>
    </source>
</reference>
<keyword evidence="2" id="KW-1185">Reference proteome</keyword>
<evidence type="ECO:0000313" key="2">
    <source>
        <dbReference type="Proteomes" id="UP000280955"/>
    </source>
</evidence>
<accession>A0ABX9SPD0</accession>
<dbReference type="RefSeq" id="WP_158307083.1">
    <property type="nucleotide sequence ID" value="NC_012962.1"/>
</dbReference>
<comment type="caution">
    <text evidence="1">The sequence shown here is derived from an EMBL/GenBank/DDBJ whole genome shotgun (WGS) entry which is preliminary data.</text>
</comment>